<dbReference type="EMBL" id="MLCA01000009">
    <property type="protein sequence ID" value="MEE7492210.1"/>
    <property type="molecule type" value="Genomic_DNA"/>
</dbReference>
<comment type="caution">
    <text evidence="1">The sequence shown here is derived from an EMBL/GenBank/DDBJ whole genome shotgun (WGS) entry which is preliminary data.</text>
</comment>
<protein>
    <submittedName>
        <fullName evidence="1">Uncharacterized protein</fullName>
    </submittedName>
</protein>
<dbReference type="Proteomes" id="UP001355206">
    <property type="component" value="Unassembled WGS sequence"/>
</dbReference>
<reference evidence="1 2" key="1">
    <citation type="journal article" date="2012" name="Genet. Mol. Biol.">
        <title>Analysis of 16S rRNA and mxaF genes revealing insights into Methylobacterium niche-specific plant association.</title>
        <authorList>
            <person name="Dourado M.N."/>
            <person name="Andreote F.D."/>
            <person name="Dini-Andreote F."/>
            <person name="Conti R."/>
            <person name="Araujo J.M."/>
            <person name="Araujo W.L."/>
        </authorList>
    </citation>
    <scope>NUCLEOTIDE SEQUENCE [LARGE SCALE GENOMIC DNA]</scope>
    <source>
        <strain evidence="1 2">TC3-10</strain>
    </source>
</reference>
<gene>
    <name evidence="1" type="ORF">MOTC310_17695</name>
</gene>
<organism evidence="1 2">
    <name type="scientific">Methylobacterium oryzae</name>
    <dbReference type="NCBI Taxonomy" id="334852"/>
    <lineage>
        <taxon>Bacteria</taxon>
        <taxon>Pseudomonadati</taxon>
        <taxon>Pseudomonadota</taxon>
        <taxon>Alphaproteobacteria</taxon>
        <taxon>Hyphomicrobiales</taxon>
        <taxon>Methylobacteriaceae</taxon>
        <taxon>Methylobacterium</taxon>
    </lineage>
</organism>
<accession>A0ABU7TR82</accession>
<sequence>MARIAFFSDDEAGVLCARLTCLGLTALDGTTTLALPGDVVAASPPIAAPAAVSVVALPARLDALAEGRARRSAFDAADDLVVALPLVASRDRGVRDRFDVAVAVGAGEAAAARALRTARYVASPEDEQVDATAPAWFLPGSGQSELRTKAMLSASGRLRLPFATRALPMALPRLTPADRAGLAAWEPIRRRRRP</sequence>
<name>A0ABU7TR82_9HYPH</name>
<dbReference type="RefSeq" id="WP_331302744.1">
    <property type="nucleotide sequence ID" value="NZ_MLCA01000009.1"/>
</dbReference>
<evidence type="ECO:0000313" key="1">
    <source>
        <dbReference type="EMBL" id="MEE7492210.1"/>
    </source>
</evidence>
<keyword evidence="2" id="KW-1185">Reference proteome</keyword>
<evidence type="ECO:0000313" key="2">
    <source>
        <dbReference type="Proteomes" id="UP001355206"/>
    </source>
</evidence>
<proteinExistence type="predicted"/>